<dbReference type="Gene3D" id="3.10.560.10">
    <property type="entry name" value="Outer membrane lipoprotein wza domain like"/>
    <property type="match status" value="1"/>
</dbReference>
<dbReference type="PANTHER" id="PTHR33619:SF3">
    <property type="entry name" value="POLYSACCHARIDE EXPORT PROTEIN GFCE-RELATED"/>
    <property type="match status" value="1"/>
</dbReference>
<feature type="chain" id="PRO_5012684994" evidence="2">
    <location>
        <begin position="24"/>
        <end position="212"/>
    </location>
</feature>
<keyword evidence="5" id="KW-1185">Reference proteome</keyword>
<evidence type="ECO:0000313" key="5">
    <source>
        <dbReference type="Proteomes" id="UP000190852"/>
    </source>
</evidence>
<dbReference type="InterPro" id="IPR003715">
    <property type="entry name" value="Poly_export_N"/>
</dbReference>
<sequence length="212" mass="23485">MNVRCVAGLVLWCLFWLVNSATGQNGSYVINRGDVLDIVVMEHPEFSLSGITVLPDGYIQYPGIGGIKAAGMSSEALTASVEKSVEKYVVNPVVSIYIRKIQNQMLNVLGYVNKPGQFQVFEGVDLLSALSMAGGIKNIKKGKQIVIVRADQSMEEIRLKDYMNPKHRVQKLPVLYAGDTVYVKEPADINWSKFSFFSTMLVAIGTILNFMR</sequence>
<dbReference type="InterPro" id="IPR049712">
    <property type="entry name" value="Poly_export"/>
</dbReference>
<evidence type="ECO:0000256" key="2">
    <source>
        <dbReference type="SAM" id="SignalP"/>
    </source>
</evidence>
<dbReference type="AlphaFoldDB" id="A0A1T5AP89"/>
<dbReference type="GO" id="GO:0015159">
    <property type="term" value="F:polysaccharide transmembrane transporter activity"/>
    <property type="evidence" value="ECO:0007669"/>
    <property type="project" value="InterPro"/>
</dbReference>
<protein>
    <submittedName>
        <fullName evidence="4">Polysaccharide export outer membrane protein</fullName>
    </submittedName>
</protein>
<evidence type="ECO:0000259" key="3">
    <source>
        <dbReference type="Pfam" id="PF02563"/>
    </source>
</evidence>
<keyword evidence="1 2" id="KW-0732">Signal</keyword>
<dbReference type="Proteomes" id="UP000190852">
    <property type="component" value="Unassembled WGS sequence"/>
</dbReference>
<feature type="signal peptide" evidence="2">
    <location>
        <begin position="1"/>
        <end position="23"/>
    </location>
</feature>
<dbReference type="Gene3D" id="3.30.1950.10">
    <property type="entry name" value="wza like domain"/>
    <property type="match status" value="1"/>
</dbReference>
<dbReference type="Pfam" id="PF02563">
    <property type="entry name" value="Poly_export"/>
    <property type="match status" value="1"/>
</dbReference>
<dbReference type="RefSeq" id="WP_176134014.1">
    <property type="nucleotide sequence ID" value="NZ_FUYQ01000004.1"/>
</dbReference>
<evidence type="ECO:0000313" key="4">
    <source>
        <dbReference type="EMBL" id="SKB36695.1"/>
    </source>
</evidence>
<name>A0A1T5AP89_9BACT</name>
<gene>
    <name evidence="4" type="ORF">SAMN05660349_00786</name>
</gene>
<evidence type="ECO:0000256" key="1">
    <source>
        <dbReference type="ARBA" id="ARBA00022729"/>
    </source>
</evidence>
<feature type="domain" description="Polysaccharide export protein N-terminal" evidence="3">
    <location>
        <begin position="24"/>
        <end position="98"/>
    </location>
</feature>
<reference evidence="5" key="1">
    <citation type="submission" date="2017-02" db="EMBL/GenBank/DDBJ databases">
        <authorList>
            <person name="Varghese N."/>
            <person name="Submissions S."/>
        </authorList>
    </citation>
    <scope>NUCLEOTIDE SEQUENCE [LARGE SCALE GENOMIC DNA]</scope>
    <source>
        <strain evidence="5">DSM 24967</strain>
    </source>
</reference>
<organism evidence="4 5">
    <name type="scientific">Parabacteroides chartae</name>
    <dbReference type="NCBI Taxonomy" id="1037355"/>
    <lineage>
        <taxon>Bacteria</taxon>
        <taxon>Pseudomonadati</taxon>
        <taxon>Bacteroidota</taxon>
        <taxon>Bacteroidia</taxon>
        <taxon>Bacteroidales</taxon>
        <taxon>Tannerellaceae</taxon>
        <taxon>Parabacteroides</taxon>
    </lineage>
</organism>
<dbReference type="PANTHER" id="PTHR33619">
    <property type="entry name" value="POLYSACCHARIDE EXPORT PROTEIN GFCE-RELATED"/>
    <property type="match status" value="1"/>
</dbReference>
<accession>A0A1T5AP89</accession>
<dbReference type="EMBL" id="FUYQ01000004">
    <property type="protein sequence ID" value="SKB36695.1"/>
    <property type="molecule type" value="Genomic_DNA"/>
</dbReference>
<proteinExistence type="predicted"/>